<evidence type="ECO:0000259" key="3">
    <source>
        <dbReference type="Pfam" id="PF21922"/>
    </source>
</evidence>
<proteinExistence type="predicted"/>
<dbReference type="Gene3D" id="3.40.710.10">
    <property type="entry name" value="DD-peptidase/beta-lactamase superfamily"/>
    <property type="match status" value="1"/>
</dbReference>
<dbReference type="GO" id="GO:0071555">
    <property type="term" value="P:cell wall organization"/>
    <property type="evidence" value="ECO:0007669"/>
    <property type="project" value="TreeGrafter"/>
</dbReference>
<dbReference type="SUPFAM" id="SSF56601">
    <property type="entry name" value="beta-lactamase/transpeptidase-like"/>
    <property type="match status" value="1"/>
</dbReference>
<feature type="signal peptide" evidence="1">
    <location>
        <begin position="1"/>
        <end position="31"/>
    </location>
</feature>
<dbReference type="GO" id="GO:0071972">
    <property type="term" value="F:peptidoglycan L,D-transpeptidase activity"/>
    <property type="evidence" value="ECO:0007669"/>
    <property type="project" value="TreeGrafter"/>
</dbReference>
<gene>
    <name evidence="4" type="ORF">B4915_01345</name>
</gene>
<evidence type="ECO:0000313" key="5">
    <source>
        <dbReference type="Proteomes" id="UP000238650"/>
    </source>
</evidence>
<organism evidence="4 5">
    <name type="scientific">Leucobacter massiliensis</name>
    <dbReference type="NCBI Taxonomy" id="1686285"/>
    <lineage>
        <taxon>Bacteria</taxon>
        <taxon>Bacillati</taxon>
        <taxon>Actinomycetota</taxon>
        <taxon>Actinomycetes</taxon>
        <taxon>Micrococcales</taxon>
        <taxon>Microbacteriaceae</taxon>
        <taxon>Leucobacter</taxon>
    </lineage>
</organism>
<dbReference type="InterPro" id="IPR054120">
    <property type="entry name" value="PBPA_dimer"/>
</dbReference>
<feature type="chain" id="PRO_5015547632" evidence="1">
    <location>
        <begin position="32"/>
        <end position="495"/>
    </location>
</feature>
<dbReference type="OrthoDB" id="9766847at2"/>
<keyword evidence="5" id="KW-1185">Reference proteome</keyword>
<dbReference type="InterPro" id="IPR050515">
    <property type="entry name" value="Beta-lactam/transpept"/>
</dbReference>
<dbReference type="InterPro" id="IPR001460">
    <property type="entry name" value="PCN-bd_Tpept"/>
</dbReference>
<dbReference type="Pfam" id="PF00905">
    <property type="entry name" value="Transpeptidase"/>
    <property type="match status" value="1"/>
</dbReference>
<evidence type="ECO:0000313" key="4">
    <source>
        <dbReference type="EMBL" id="PRI12351.1"/>
    </source>
</evidence>
<dbReference type="EMBL" id="MWZD01000012">
    <property type="protein sequence ID" value="PRI12351.1"/>
    <property type="molecule type" value="Genomic_DNA"/>
</dbReference>
<dbReference type="InterPro" id="IPR012338">
    <property type="entry name" value="Beta-lactam/transpept-like"/>
</dbReference>
<dbReference type="Gene3D" id="3.90.1310.10">
    <property type="entry name" value="Penicillin-binding protein 2a (Domain 2)"/>
    <property type="match status" value="1"/>
</dbReference>
<feature type="domain" description="Penicillin-binding protein transpeptidase" evidence="2">
    <location>
        <begin position="157"/>
        <end position="476"/>
    </location>
</feature>
<name>A0A2S9QRY4_9MICO</name>
<dbReference type="AlphaFoldDB" id="A0A2S9QRY4"/>
<keyword evidence="1" id="KW-0732">Signal</keyword>
<accession>A0A2S9QRY4</accession>
<dbReference type="Proteomes" id="UP000238650">
    <property type="component" value="Unassembled WGS sequence"/>
</dbReference>
<dbReference type="Pfam" id="PF21922">
    <property type="entry name" value="PBP_dimer_2"/>
    <property type="match status" value="1"/>
</dbReference>
<sequence>MNKQLKFLTRTVFAMFLVLFFSVTMVQFVQADELRANELNGRTVKNGYKVERGSILVDGDPVAYSTPTGDSFRFVRQYADGPLYAPVTGYFTHTQGRTGLESAMNQDLSGIGNAQFFTRIMNTLNGVAPQGSSVQTTIDPAAQTAAAEAMAEGGFEGAVVALEPKTGRILALVSSPSFDANLFATNSDAEIIANYRKLEEDPTKPLVNRAIAGDLYHPGSVYKLVSAAAAIEAGKATPSTEFPNPAQLKLPQSSHEMQNASRTSCGPGEKATLQQAIVMSCNIPIAEMAMGMDRDTIPDMARGFGFDQELSVPLKVTPSTSPVPEDQAQTALASIGQLDVRVTPLQVAMVSAGIANGGVVMKPSLVDQVITPDLRVEKEYTPEELSRPISERTANAVAGMMEAGVSSPEGLAKNAGIDGVRVAGKTGTAENGTAEDGSDLPFTLWFTGFAPVDDPQVAVAVVIEDGGGEAFGFQGGSYELPTAVGKRVMEAVLSE</sequence>
<evidence type="ECO:0000259" key="2">
    <source>
        <dbReference type="Pfam" id="PF00905"/>
    </source>
</evidence>
<dbReference type="PANTHER" id="PTHR30627">
    <property type="entry name" value="PEPTIDOGLYCAN D,D-TRANSPEPTIDASE"/>
    <property type="match status" value="1"/>
</dbReference>
<evidence type="ECO:0000256" key="1">
    <source>
        <dbReference type="SAM" id="SignalP"/>
    </source>
</evidence>
<dbReference type="PANTHER" id="PTHR30627:SF24">
    <property type="entry name" value="PENICILLIN-BINDING PROTEIN 4B"/>
    <property type="match status" value="1"/>
</dbReference>
<dbReference type="GO" id="GO:0008658">
    <property type="term" value="F:penicillin binding"/>
    <property type="evidence" value="ECO:0007669"/>
    <property type="project" value="InterPro"/>
</dbReference>
<dbReference type="RefSeq" id="WP_105804055.1">
    <property type="nucleotide sequence ID" value="NZ_MWZD01000012.1"/>
</dbReference>
<reference evidence="4 5" key="1">
    <citation type="journal article" date="2017" name="New Microbes New Infect">
        <title>Genome sequence of 'Leucobacter massiliensis' sp. nov. isolated from human pharynx after travel to the 2014 Hajj.</title>
        <authorList>
            <person name="Leangapichart T."/>
            <person name="Gautret P."/>
            <person name="Nguyen T.T."/>
            <person name="Armstrong N."/>
            <person name="Rolain J.M."/>
        </authorList>
    </citation>
    <scope>NUCLEOTIDE SEQUENCE [LARGE SCALE GENOMIC DNA]</scope>
    <source>
        <strain evidence="4 5">122RC15</strain>
    </source>
</reference>
<feature type="domain" description="Penicillin binding protein A dimerisation" evidence="3">
    <location>
        <begin position="52"/>
        <end position="134"/>
    </location>
</feature>
<comment type="caution">
    <text evidence="4">The sequence shown here is derived from an EMBL/GenBank/DDBJ whole genome shotgun (WGS) entry which is preliminary data.</text>
</comment>
<dbReference type="GO" id="GO:0005886">
    <property type="term" value="C:plasma membrane"/>
    <property type="evidence" value="ECO:0007669"/>
    <property type="project" value="TreeGrafter"/>
</dbReference>
<protein>
    <submittedName>
        <fullName evidence="4">Penicillin-binding protein</fullName>
    </submittedName>
</protein>